<organism evidence="5">
    <name type="scientific">Candidatus Atribacter allofermentans</name>
    <dbReference type="NCBI Taxonomy" id="1852833"/>
    <lineage>
        <taxon>Bacteria</taxon>
        <taxon>Pseudomonadati</taxon>
        <taxon>Atribacterota</taxon>
        <taxon>Atribacteria</taxon>
        <taxon>Atribacterales</taxon>
        <taxon>Atribacteraceae</taxon>
        <taxon>Atribacter</taxon>
    </lineage>
</organism>
<dbReference type="SUPFAM" id="SSF52518">
    <property type="entry name" value="Thiamin diphosphate-binding fold (THDP-binding)"/>
    <property type="match status" value="1"/>
</dbReference>
<evidence type="ECO:0000256" key="1">
    <source>
        <dbReference type="ARBA" id="ARBA00001964"/>
    </source>
</evidence>
<dbReference type="GO" id="GO:0004739">
    <property type="term" value="F:pyruvate dehydrogenase (acetyl-transferring) activity"/>
    <property type="evidence" value="ECO:0007669"/>
    <property type="project" value="TreeGrafter"/>
</dbReference>
<dbReference type="CDD" id="cd02000">
    <property type="entry name" value="TPP_E1_PDC_ADC_BCADC"/>
    <property type="match status" value="1"/>
</dbReference>
<comment type="cofactor">
    <cofactor evidence="1">
        <name>thiamine diphosphate</name>
        <dbReference type="ChEBI" id="CHEBI:58937"/>
    </cofactor>
</comment>
<accession>A0A1V5SPB7</accession>
<dbReference type="InterPro" id="IPR029061">
    <property type="entry name" value="THDP-binding"/>
</dbReference>
<proteinExistence type="predicted"/>
<evidence type="ECO:0000256" key="2">
    <source>
        <dbReference type="ARBA" id="ARBA00023002"/>
    </source>
</evidence>
<comment type="caution">
    <text evidence="5">The sequence shown here is derived from an EMBL/GenBank/DDBJ whole genome shotgun (WGS) entry which is preliminary data.</text>
</comment>
<evidence type="ECO:0000259" key="4">
    <source>
        <dbReference type="Pfam" id="PF00676"/>
    </source>
</evidence>
<dbReference type="PANTHER" id="PTHR11516:SF60">
    <property type="entry name" value="PYRUVATE DEHYDROGENASE E1 COMPONENT SUBUNIT ALPHA"/>
    <property type="match status" value="1"/>
</dbReference>
<sequence length="326" mass="36229">MSLSKEEKLYIDAYRSMLRIRLFESKVLDLFLKNYIRGPVHLYLGEEAIAVGVCSALQKEDYITSTHRGHGHCIAKGGDVKRMMAELLGKSTGYCKGKGGSMHITNMSLGILGANGIVGAGTPIAVGAGYALRLQKSDRVVACFFGDAAANQGSVHEAMNMAAIWKLPVLFICENNLYGISTCIRDVCRLDDIAKRAEGYGFSGITIDGNDFFQVYETTKAAVEKIRQNGGPILIEAKTYRHEGHDIGDPEVYRSSEEVEQWKQKDPLLKMERDLLARNILTQDIIDQTRSRIQEEIDQAVQFAFDSPEPPKEELLTDIFVKEGEQ</sequence>
<dbReference type="Pfam" id="PF00676">
    <property type="entry name" value="E1_dh"/>
    <property type="match status" value="1"/>
</dbReference>
<name>A0A1V5SPB7_9BACT</name>
<dbReference type="AlphaFoldDB" id="A0A1V5SPB7"/>
<dbReference type="Proteomes" id="UP000485569">
    <property type="component" value="Unassembled WGS sequence"/>
</dbReference>
<dbReference type="EMBL" id="MWBQ01000125">
    <property type="protein sequence ID" value="OQA56174.1"/>
    <property type="molecule type" value="Genomic_DNA"/>
</dbReference>
<dbReference type="EC" id="1.1.1.-" evidence="5"/>
<keyword evidence="2 5" id="KW-0560">Oxidoreductase</keyword>
<reference evidence="5" key="1">
    <citation type="submission" date="2017-02" db="EMBL/GenBank/DDBJ databases">
        <title>Delving into the versatile metabolic prowess of the omnipresent phylum Bacteroidetes.</title>
        <authorList>
            <person name="Nobu M.K."/>
            <person name="Mei R."/>
            <person name="Narihiro T."/>
            <person name="Kuroda K."/>
            <person name="Liu W.-T."/>
        </authorList>
    </citation>
    <scope>NUCLEOTIDE SEQUENCE</scope>
    <source>
        <strain evidence="5">ADurb.Bin276</strain>
    </source>
</reference>
<feature type="domain" description="Dehydrogenase E1 component" evidence="4">
    <location>
        <begin position="17"/>
        <end position="311"/>
    </location>
</feature>
<dbReference type="PANTHER" id="PTHR11516">
    <property type="entry name" value="PYRUVATE DEHYDROGENASE E1 COMPONENT, ALPHA SUBUNIT BACTERIAL AND ORGANELLAR"/>
    <property type="match status" value="1"/>
</dbReference>
<dbReference type="GO" id="GO:0006086">
    <property type="term" value="P:pyruvate decarboxylation to acetyl-CoA"/>
    <property type="evidence" value="ECO:0007669"/>
    <property type="project" value="TreeGrafter"/>
</dbReference>
<keyword evidence="3" id="KW-0786">Thiamine pyrophosphate</keyword>
<dbReference type="Gene3D" id="3.40.50.970">
    <property type="match status" value="1"/>
</dbReference>
<dbReference type="InterPro" id="IPR050642">
    <property type="entry name" value="PDH_E1_Alpha_Subunit"/>
</dbReference>
<gene>
    <name evidence="5" type="primary">acoA_2</name>
    <name evidence="5" type="ORF">BWY41_01549</name>
</gene>
<evidence type="ECO:0000256" key="3">
    <source>
        <dbReference type="ARBA" id="ARBA00023052"/>
    </source>
</evidence>
<evidence type="ECO:0000313" key="5">
    <source>
        <dbReference type="EMBL" id="OQA56174.1"/>
    </source>
</evidence>
<dbReference type="InterPro" id="IPR001017">
    <property type="entry name" value="DH_E1"/>
</dbReference>
<protein>
    <submittedName>
        <fullName evidence="5">Acetoin:2,6-dichlorophenolindophenol oxidoreductase subunit alpha</fullName>
        <ecNumber evidence="5">1.1.1.-</ecNumber>
    </submittedName>
</protein>